<evidence type="ECO:0000313" key="10">
    <source>
        <dbReference type="Proteomes" id="UP000594260"/>
    </source>
</evidence>
<feature type="compositionally biased region" description="Polar residues" evidence="6">
    <location>
        <begin position="1225"/>
        <end position="1245"/>
    </location>
</feature>
<dbReference type="Proteomes" id="UP000594260">
    <property type="component" value="Unplaced"/>
</dbReference>
<evidence type="ECO:0000313" key="9">
    <source>
        <dbReference type="EnsemblMetazoa" id="XP_022668286"/>
    </source>
</evidence>
<dbReference type="PROSITE" id="PS00028">
    <property type="entry name" value="ZINC_FINGER_C2H2_1"/>
    <property type="match status" value="6"/>
</dbReference>
<dbReference type="PANTHER" id="PTHR24379">
    <property type="entry name" value="KRAB AND ZINC FINGER DOMAIN-CONTAINING"/>
    <property type="match status" value="1"/>
</dbReference>
<dbReference type="SUPFAM" id="SSF57667">
    <property type="entry name" value="beta-beta-alpha zinc fingers"/>
    <property type="match status" value="2"/>
</dbReference>
<feature type="region of interest" description="Disordered" evidence="6">
    <location>
        <begin position="1221"/>
        <end position="1245"/>
    </location>
</feature>
<evidence type="ECO:0000256" key="2">
    <source>
        <dbReference type="ARBA" id="ARBA00022737"/>
    </source>
</evidence>
<accession>A0A7M7KKF1</accession>
<evidence type="ECO:0000259" key="8">
    <source>
        <dbReference type="PROSITE" id="PS51058"/>
    </source>
</evidence>
<feature type="compositionally biased region" description="Polar residues" evidence="6">
    <location>
        <begin position="428"/>
        <end position="442"/>
    </location>
</feature>
<dbReference type="Gene3D" id="3.30.160.60">
    <property type="entry name" value="Classic Zinc Finger"/>
    <property type="match status" value="6"/>
</dbReference>
<dbReference type="InterPro" id="IPR036236">
    <property type="entry name" value="Znf_C2H2_sf"/>
</dbReference>
<feature type="domain" description="C2H2-type" evidence="7">
    <location>
        <begin position="784"/>
        <end position="802"/>
    </location>
</feature>
<keyword evidence="4" id="KW-0862">Zinc</keyword>
<feature type="region of interest" description="Disordered" evidence="6">
    <location>
        <begin position="414"/>
        <end position="458"/>
    </location>
</feature>
<evidence type="ECO:0000256" key="1">
    <source>
        <dbReference type="ARBA" id="ARBA00022723"/>
    </source>
</evidence>
<proteinExistence type="predicted"/>
<dbReference type="PROSITE" id="PS50157">
    <property type="entry name" value="ZINC_FINGER_C2H2_2"/>
    <property type="match status" value="5"/>
</dbReference>
<dbReference type="PANTHER" id="PTHR24379:SF121">
    <property type="entry name" value="C2H2-TYPE DOMAIN-CONTAINING PROTEIN"/>
    <property type="match status" value="1"/>
</dbReference>
<organism evidence="9 10">
    <name type="scientific">Varroa destructor</name>
    <name type="common">Honeybee mite</name>
    <dbReference type="NCBI Taxonomy" id="109461"/>
    <lineage>
        <taxon>Eukaryota</taxon>
        <taxon>Metazoa</taxon>
        <taxon>Ecdysozoa</taxon>
        <taxon>Arthropoda</taxon>
        <taxon>Chelicerata</taxon>
        <taxon>Arachnida</taxon>
        <taxon>Acari</taxon>
        <taxon>Parasitiformes</taxon>
        <taxon>Mesostigmata</taxon>
        <taxon>Gamasina</taxon>
        <taxon>Dermanyssoidea</taxon>
        <taxon>Varroidae</taxon>
        <taxon>Varroa</taxon>
    </lineage>
</organism>
<name>A0A7M7KKF1_VARDE</name>
<protein>
    <submittedName>
        <fullName evidence="9">Uncharacterized protein</fullName>
    </submittedName>
</protein>
<feature type="domain" description="C2H2-type" evidence="7">
    <location>
        <begin position="1036"/>
        <end position="1059"/>
    </location>
</feature>
<dbReference type="GO" id="GO:0000981">
    <property type="term" value="F:DNA-binding transcription factor activity, RNA polymerase II-specific"/>
    <property type="evidence" value="ECO:0007669"/>
    <property type="project" value="TreeGrafter"/>
</dbReference>
<dbReference type="SMART" id="SM00355">
    <property type="entry name" value="ZnF_C2H2"/>
    <property type="match status" value="17"/>
</dbReference>
<keyword evidence="2" id="KW-0677">Repeat</keyword>
<evidence type="ECO:0000256" key="5">
    <source>
        <dbReference type="PROSITE-ProRule" id="PRU00509"/>
    </source>
</evidence>
<keyword evidence="10" id="KW-1185">Reference proteome</keyword>
<dbReference type="RefSeq" id="XP_022668287.1">
    <property type="nucleotide sequence ID" value="XM_022812552.1"/>
</dbReference>
<dbReference type="GO" id="GO:0000977">
    <property type="term" value="F:RNA polymerase II transcription regulatory region sequence-specific DNA binding"/>
    <property type="evidence" value="ECO:0007669"/>
    <property type="project" value="TreeGrafter"/>
</dbReference>
<evidence type="ECO:0000259" key="7">
    <source>
        <dbReference type="PROSITE" id="PS50157"/>
    </source>
</evidence>
<feature type="domain" description="C2H2-type" evidence="7">
    <location>
        <begin position="1146"/>
        <end position="1173"/>
    </location>
</feature>
<feature type="compositionally biased region" description="Basic residues" evidence="6">
    <location>
        <begin position="121"/>
        <end position="132"/>
    </location>
</feature>
<sequence>MAPPKRRLDGEPPRKRGRPSKADLAERERRREALALGGCARCGGCTRQHDCEQCVPCQNRANRIRASSDPNGGCSSSLLSSLDGEICIMRKCELLTEDSDVFKAIGDPRLTFLGAEDVHTSRPRKQQPHLRQTKPTLTEDEKEYLANLVGSNTNRRPTIPAILKRKRSMTVELGNTVPNSGQSSVLTDVRATSQETAPASGVSTINQSAITAAVQSGHPVLIVNSDQLSLLENSQEIVVMQGSDPKTLEVSVVRLNDESNSSAGAEVWMLGQNVEQAVEEGVSVEDFDGTIEYDEEEDGYDPHRVRAHITRGIGAFGRKRVIPVAATPSPNASAHEFLSPEQRHLLARKKGRSKLLSTPRQRKSRLFVVAEDGATIVITGAAITDRARAVEIADEKMPYVREKMAIIQNAANLGSAGGRQKGSGPSRIGQNKNLRLQHQKSQSRAEDIGPAPASAPHSGVKIEDAVAQPEVPPQKSSGNSNLVMALEDCTTDVADMGSMQKLPNQIQLVESDLPLAEAENVHYLLGNYLFRQMYSSQEPLRCLICKDEVVFSQLIDLEKHYQMTHDVQTVSVKAEFSDLAVFICLPDDVTEETVLKSTCQFCSATLRTLVEVRDHYMSRHQRCVRHIFEGQLANLSTSFYCSTCNFASATFDLHHEHMKTAHLSMTFVCRYCDYFTPRPGRLKVHVKQRHLHGQTGLNLQCVICSVYVHGRDRLLKHVLLSHAVQTGPTIWSCSMCLESTTGHDDLLDHMAKCPEHLKQTTNDDNKATTNGNELVRLEERDDTFKCSQCDQTFTRKEELDRHAIEAKCVPDDGDNDAEGLDERASTCFLCDLTFKNSELTAQHLHHVHMKWIKRTVRSADKAPEVATQLCPLNDATEVIMDPSAMLEQNEIPTDAQLKEMGFPEKVGHYCHLCNVVIKSYTLFYLHMHNLHGMLKRFTCVVSSCSNTFDDSAAFQIHAGIHDQRAEHFCAMCDLIFNTSDELQEHFMSPEHATQHMRVQDQYNRSEPHNYCCRVCHTWHGLMSTFVRHMETESHQYPCQHCGQMFVQPAPRRNHIRNVHPELAHICEICGTSAPSAQALWSHLSQHSVVHECSKCHRRFLQKEQLLAHMEAHAPPTPCPWEGCNRRLNTKVGLYNHLRLHRGECDFKCPICERGFFKKKYLDIHLKSHESPRTMPSGGGIPLLGSHGGLLKPRVNGGGSAPEVRLICAGCLKGFDSESDFKTHDCSSTSMPDQQRSDQSMSDTSEQINLNPSIEGQQQNVENSEDLAEFLSEGTAGGLLDTCQDNTVTIRKDLARGEAYITMLEAGTQFSLDVQGDIDGIDEMDEEMAVQLVRAAGGAGVTHLQVDKGGRAAQYKVLAYRENRLGEDAHVDAFTLDTAQPVDSTHKQHDMDIILEEPQENLGLSHLPDAVHSMNEPTGEKNDTLSMPDLTSALDSVEAFAAGEDELDEAARSMDEHLDLVLDHVENGSGDHALTEAFIQDHVMQDPVQHNVTQHDVQVPSSQPGTIQCSSDPSSSQSMLVTIGNQELDITVPDGVDPQSFAYSNIVKVKQEDGSERVLLVPVLPNGDLWNEAGIAIDGLLFDC</sequence>
<dbReference type="InParanoid" id="A0A7M7KKF1"/>
<dbReference type="GeneID" id="111253318"/>
<dbReference type="Pfam" id="PF00096">
    <property type="entry name" value="zf-C2H2"/>
    <property type="match status" value="1"/>
</dbReference>
<dbReference type="GO" id="GO:0005634">
    <property type="term" value="C:nucleus"/>
    <property type="evidence" value="ECO:0007669"/>
    <property type="project" value="TreeGrafter"/>
</dbReference>
<keyword evidence="3 5" id="KW-0863">Zinc-finger</keyword>
<dbReference type="EnsemblMetazoa" id="XM_022812552">
    <property type="protein sequence ID" value="XP_022668287"/>
    <property type="gene ID" value="LOC111253318"/>
</dbReference>
<dbReference type="InterPro" id="IPR002857">
    <property type="entry name" value="Znf_CXXC"/>
</dbReference>
<dbReference type="GO" id="GO:0008270">
    <property type="term" value="F:zinc ion binding"/>
    <property type="evidence" value="ECO:0007669"/>
    <property type="project" value="UniProtKB-KW"/>
</dbReference>
<feature type="domain" description="CXXC-type" evidence="8">
    <location>
        <begin position="27"/>
        <end position="93"/>
    </location>
</feature>
<feature type="domain" description="C2H2-type" evidence="7">
    <location>
        <begin position="1116"/>
        <end position="1145"/>
    </location>
</feature>
<dbReference type="OrthoDB" id="6421266at2759"/>
<dbReference type="InterPro" id="IPR013087">
    <property type="entry name" value="Znf_C2H2_type"/>
</dbReference>
<evidence type="ECO:0000256" key="4">
    <source>
        <dbReference type="ARBA" id="ARBA00022833"/>
    </source>
</evidence>
<feature type="region of interest" description="Disordered" evidence="6">
    <location>
        <begin position="118"/>
        <end position="140"/>
    </location>
</feature>
<evidence type="ECO:0000256" key="6">
    <source>
        <dbReference type="SAM" id="MobiDB-lite"/>
    </source>
</evidence>
<keyword evidence="1" id="KW-0479">Metal-binding</keyword>
<dbReference type="EnsemblMetazoa" id="XM_022812551">
    <property type="protein sequence ID" value="XP_022668286"/>
    <property type="gene ID" value="LOC111253318"/>
</dbReference>
<evidence type="ECO:0000256" key="3">
    <source>
        <dbReference type="ARBA" id="ARBA00022771"/>
    </source>
</evidence>
<dbReference type="PROSITE" id="PS51058">
    <property type="entry name" value="ZF_CXXC"/>
    <property type="match status" value="1"/>
</dbReference>
<dbReference type="RefSeq" id="XP_022668286.1">
    <property type="nucleotide sequence ID" value="XM_022812551.1"/>
</dbReference>
<feature type="region of interest" description="Disordered" evidence="6">
    <location>
        <begin position="1"/>
        <end position="27"/>
    </location>
</feature>
<dbReference type="KEGG" id="vde:111253318"/>
<feature type="domain" description="C2H2-type" evidence="7">
    <location>
        <begin position="1090"/>
        <end position="1117"/>
    </location>
</feature>
<reference evidence="9" key="1">
    <citation type="submission" date="2021-01" db="UniProtKB">
        <authorList>
            <consortium name="EnsemblMetazoa"/>
        </authorList>
    </citation>
    <scope>IDENTIFICATION</scope>
</reference>